<feature type="region of interest" description="Disordered" evidence="1">
    <location>
        <begin position="32"/>
        <end position="88"/>
    </location>
</feature>
<organism evidence="2 3">
    <name type="scientific">Ranatra chinensis</name>
    <dbReference type="NCBI Taxonomy" id="642074"/>
    <lineage>
        <taxon>Eukaryota</taxon>
        <taxon>Metazoa</taxon>
        <taxon>Ecdysozoa</taxon>
        <taxon>Arthropoda</taxon>
        <taxon>Hexapoda</taxon>
        <taxon>Insecta</taxon>
        <taxon>Pterygota</taxon>
        <taxon>Neoptera</taxon>
        <taxon>Paraneoptera</taxon>
        <taxon>Hemiptera</taxon>
        <taxon>Heteroptera</taxon>
        <taxon>Panheteroptera</taxon>
        <taxon>Nepomorpha</taxon>
        <taxon>Nepidae</taxon>
        <taxon>Ranatrinae</taxon>
        <taxon>Ranatra</taxon>
    </lineage>
</organism>
<feature type="compositionally biased region" description="Basic and acidic residues" evidence="1">
    <location>
        <begin position="32"/>
        <end position="50"/>
    </location>
</feature>
<accession>A0ABD0YCS2</accession>
<keyword evidence="3" id="KW-1185">Reference proteome</keyword>
<dbReference type="EMBL" id="JBFDAA010000009">
    <property type="protein sequence ID" value="KAL1129032.1"/>
    <property type="molecule type" value="Genomic_DNA"/>
</dbReference>
<reference evidence="2 3" key="1">
    <citation type="submission" date="2024-07" db="EMBL/GenBank/DDBJ databases">
        <title>Chromosome-level genome assembly of the water stick insect Ranatra chinensis (Heteroptera: Nepidae).</title>
        <authorList>
            <person name="Liu X."/>
        </authorList>
    </citation>
    <scope>NUCLEOTIDE SEQUENCE [LARGE SCALE GENOMIC DNA]</scope>
    <source>
        <strain evidence="2">Cailab_2021Rc</strain>
        <tissue evidence="2">Muscle</tissue>
    </source>
</reference>
<dbReference type="Proteomes" id="UP001558652">
    <property type="component" value="Unassembled WGS sequence"/>
</dbReference>
<gene>
    <name evidence="2" type="ORF">AAG570_013564</name>
</gene>
<evidence type="ECO:0000256" key="1">
    <source>
        <dbReference type="SAM" id="MobiDB-lite"/>
    </source>
</evidence>
<evidence type="ECO:0000313" key="2">
    <source>
        <dbReference type="EMBL" id="KAL1129032.1"/>
    </source>
</evidence>
<name>A0ABD0YCS2_9HEMI</name>
<sequence>MAERSPSNGLLKTCPKSIPSATFGQVDWVREAADLPETSEKSGDKERDECPNSEWSSLAALDLHRPVEDEGIPSNCGQGDVQLSSGLRKDQRKKVIFPGASKVKVRVERTQEEDSDDDAVVIWGTVREYPSRNNMTALMAAGGVREDEDEEEDAEVGTFCYWSNLGLVKENVGNSLLGGTHVPEGLRPTMSKIDPGRDSMSPELAMTPLDIWPSESVLLGRISIDPTSSTRTAVVVTPPLRKKKGAVSRAANKFIKMVRKKS</sequence>
<comment type="caution">
    <text evidence="2">The sequence shown here is derived from an EMBL/GenBank/DDBJ whole genome shotgun (WGS) entry which is preliminary data.</text>
</comment>
<dbReference type="AlphaFoldDB" id="A0ABD0YCS2"/>
<protein>
    <submittedName>
        <fullName evidence="2">Uncharacterized protein</fullName>
    </submittedName>
</protein>
<evidence type="ECO:0000313" key="3">
    <source>
        <dbReference type="Proteomes" id="UP001558652"/>
    </source>
</evidence>
<feature type="compositionally biased region" description="Polar residues" evidence="1">
    <location>
        <begin position="75"/>
        <end position="85"/>
    </location>
</feature>
<proteinExistence type="predicted"/>